<comment type="caution">
    <text evidence="2">The sequence shown here is derived from an EMBL/GenBank/DDBJ whole genome shotgun (WGS) entry which is preliminary data.</text>
</comment>
<dbReference type="Proteomes" id="UP000471640">
    <property type="component" value="Unassembled WGS sequence"/>
</dbReference>
<sequence>MRALDFQQPGALQVNDARPAGSNEGDQIEGARDDVSPQGPGGALGVEGRGGDEVALLAACEPGVGPRFDAPVMPEGYLWWYVDALSDDGRHGITLIAQLGSCFSPYYFKARQQGDSDPLNHNSLNVALYGECKRWSMTERGRSALRRDVSSLEIGPSALSWDGTCLTIQIDEVTVPLPSRIRGTVRVYPGVLAGQPYRLDNAGRHYWAPIAPRAHVEVDLERPSLRWSGSGYLDSNWGSEPLERAFQSWEWSRAMLEDGGVAILYDVTQREGHKPPLGLRFAPSGDVEHFEPPPRVRLPNTGWLVRRGTRADPQESARVTETLEDTPFYTRSVLETHLLGERVTAMHESVCLDRFSSRWVQKLIRFRIPRALS</sequence>
<reference evidence="3" key="1">
    <citation type="journal article" date="2020" name="Microbiol. Resour. Announc.">
        <title>Draft Genome Sequences of Thiorhodococcus mannitoliphagus and Thiorhodococcus minor, Purple Sulfur Photosynthetic Bacteria in the Gammaproteobacterial Family Chromatiaceae.</title>
        <authorList>
            <person name="Aviles F.A."/>
            <person name="Meyer T.E."/>
            <person name="Kyndt J.A."/>
        </authorList>
    </citation>
    <scope>NUCLEOTIDE SEQUENCE [LARGE SCALE GENOMIC DNA]</scope>
    <source>
        <strain evidence="3">DSM 18266</strain>
    </source>
</reference>
<reference evidence="2 3" key="2">
    <citation type="submission" date="2020-02" db="EMBL/GenBank/DDBJ databases">
        <title>Genome sequences of Thiorhodococcus mannitoliphagus and Thiorhodococcus minor, purple sulfur photosynthetic bacteria in the gammaproteobacterial family, Chromatiaceae.</title>
        <authorList>
            <person name="Aviles F.A."/>
            <person name="Meyer T.E."/>
            <person name="Kyndt J.A."/>
        </authorList>
    </citation>
    <scope>NUCLEOTIDE SEQUENCE [LARGE SCALE GENOMIC DNA]</scope>
    <source>
        <strain evidence="2 3">DSM 18266</strain>
    </source>
</reference>
<dbReference type="AlphaFoldDB" id="A0A6P1DSW5"/>
<keyword evidence="3" id="KW-1185">Reference proteome</keyword>
<evidence type="ECO:0000256" key="1">
    <source>
        <dbReference type="SAM" id="MobiDB-lite"/>
    </source>
</evidence>
<organism evidence="2 3">
    <name type="scientific">Thiorhodococcus mannitoliphagus</name>
    <dbReference type="NCBI Taxonomy" id="329406"/>
    <lineage>
        <taxon>Bacteria</taxon>
        <taxon>Pseudomonadati</taxon>
        <taxon>Pseudomonadota</taxon>
        <taxon>Gammaproteobacteria</taxon>
        <taxon>Chromatiales</taxon>
        <taxon>Chromatiaceae</taxon>
        <taxon>Thiorhodococcus</taxon>
    </lineage>
</organism>
<gene>
    <name evidence="2" type="ORF">G3480_11390</name>
</gene>
<dbReference type="CDD" id="cd21471">
    <property type="entry name" value="CrtC-like"/>
    <property type="match status" value="1"/>
</dbReference>
<accession>A0A6P1DSW5</accession>
<feature type="region of interest" description="Disordered" evidence="1">
    <location>
        <begin position="1"/>
        <end position="45"/>
    </location>
</feature>
<proteinExistence type="predicted"/>
<protein>
    <submittedName>
        <fullName evidence="2">Carotenoid 1,2-hydratase</fullName>
    </submittedName>
</protein>
<evidence type="ECO:0000313" key="2">
    <source>
        <dbReference type="EMBL" id="NEX20909.1"/>
    </source>
</evidence>
<evidence type="ECO:0000313" key="3">
    <source>
        <dbReference type="Proteomes" id="UP000471640"/>
    </source>
</evidence>
<name>A0A6P1DSW5_9GAMM</name>
<dbReference type="SUPFAM" id="SSF159245">
    <property type="entry name" value="AttH-like"/>
    <property type="match status" value="1"/>
</dbReference>
<dbReference type="EMBL" id="JAAIJR010000039">
    <property type="protein sequence ID" value="NEX20909.1"/>
    <property type="molecule type" value="Genomic_DNA"/>
</dbReference>